<evidence type="ECO:0000313" key="3">
    <source>
        <dbReference type="EMBL" id="SFE28863.1"/>
    </source>
</evidence>
<dbReference type="PROSITE" id="PS51257">
    <property type="entry name" value="PROKAR_LIPOPROTEIN"/>
    <property type="match status" value="1"/>
</dbReference>
<organism evidence="3 4">
    <name type="scientific">Nannocystis exedens</name>
    <dbReference type="NCBI Taxonomy" id="54"/>
    <lineage>
        <taxon>Bacteria</taxon>
        <taxon>Pseudomonadati</taxon>
        <taxon>Myxococcota</taxon>
        <taxon>Polyangia</taxon>
        <taxon>Nannocystales</taxon>
        <taxon>Nannocystaceae</taxon>
        <taxon>Nannocystis</taxon>
    </lineage>
</organism>
<gene>
    <name evidence="3" type="ORF">SAMN02745121_03728</name>
</gene>
<dbReference type="STRING" id="54.SAMN02745121_03728"/>
<protein>
    <recommendedName>
        <fullName evidence="5">Lipoprotein</fullName>
    </recommendedName>
</protein>
<proteinExistence type="predicted"/>
<feature type="chain" id="PRO_5011504030" description="Lipoprotein" evidence="2">
    <location>
        <begin position="20"/>
        <end position="351"/>
    </location>
</feature>
<name>A0A1I1ZEB1_9BACT</name>
<evidence type="ECO:0000256" key="2">
    <source>
        <dbReference type="SAM" id="SignalP"/>
    </source>
</evidence>
<reference evidence="4" key="1">
    <citation type="submission" date="2016-10" db="EMBL/GenBank/DDBJ databases">
        <authorList>
            <person name="Varghese N."/>
            <person name="Submissions S."/>
        </authorList>
    </citation>
    <scope>NUCLEOTIDE SEQUENCE [LARGE SCALE GENOMIC DNA]</scope>
    <source>
        <strain evidence="4">ATCC 25963</strain>
    </source>
</reference>
<feature type="signal peptide" evidence="2">
    <location>
        <begin position="1"/>
        <end position="19"/>
    </location>
</feature>
<evidence type="ECO:0000313" key="4">
    <source>
        <dbReference type="Proteomes" id="UP000199400"/>
    </source>
</evidence>
<feature type="region of interest" description="Disordered" evidence="1">
    <location>
        <begin position="307"/>
        <end position="351"/>
    </location>
</feature>
<dbReference type="EMBL" id="FOMX01000011">
    <property type="protein sequence ID" value="SFE28863.1"/>
    <property type="molecule type" value="Genomic_DNA"/>
</dbReference>
<evidence type="ECO:0008006" key="5">
    <source>
        <dbReference type="Google" id="ProtNLM"/>
    </source>
</evidence>
<dbReference type="Proteomes" id="UP000199400">
    <property type="component" value="Unassembled WGS sequence"/>
</dbReference>
<accession>A0A1I1ZEB1</accession>
<sequence length="351" mass="37230">MFRAMASAPRWLLALLLCAAPSLSGCNTGPGLTKVEAPAEGITLRYDLTPGQVYQGSVRRSATIRAASSATSTSQSFSFDLTLTVRGPDETRGGTAVTARFSGVSVKWSLPPSFPVSVAEFNRTASQQLQGLEVDFNVDDSGKILHMPELPDDLSAELRVVLQQALDALETAFLTVPARPLKAGDTWKDDKKRGRRGKLGRYSEGTVTSKLDGFYKTGEPPITVARLVTDTDETEITTTSAGSHEVKKQSTITALFATEQQYLYSYVNEEQIFDAGNTNTFAKTEVNWAKPASQTGGAAAAKVQDISDPCHPDYVGSEECNAEAAPPAPAGGEPPASSQPPTTSAPPPSGN</sequence>
<evidence type="ECO:0000256" key="1">
    <source>
        <dbReference type="SAM" id="MobiDB-lite"/>
    </source>
</evidence>
<feature type="compositionally biased region" description="Low complexity" evidence="1">
    <location>
        <begin position="322"/>
        <end position="342"/>
    </location>
</feature>
<keyword evidence="4" id="KW-1185">Reference proteome</keyword>
<keyword evidence="2" id="KW-0732">Signal</keyword>
<dbReference type="AlphaFoldDB" id="A0A1I1ZEB1"/>